<proteinExistence type="predicted"/>
<protein>
    <submittedName>
        <fullName evidence="1">Uncharacterized protein</fullName>
    </submittedName>
</protein>
<sequence>MLIGQWSLWNFRGDESGAYFCGTAWTGTPLLDFRKTAAEAGAEDDCYLKVLRPSVRVVSVYGHGGTVVYNLTSITLE</sequence>
<reference evidence="1 2" key="1">
    <citation type="journal article" date="2016" name="Nat. Commun.">
        <title>Extremotolerant tardigrade genome and improved radiotolerance of human cultured cells by tardigrade-unique protein.</title>
        <authorList>
            <person name="Hashimoto T."/>
            <person name="Horikawa D.D."/>
            <person name="Saito Y."/>
            <person name="Kuwahara H."/>
            <person name="Kozuka-Hata H."/>
            <person name="Shin-I T."/>
            <person name="Minakuchi Y."/>
            <person name="Ohishi K."/>
            <person name="Motoyama A."/>
            <person name="Aizu T."/>
            <person name="Enomoto A."/>
            <person name="Kondo K."/>
            <person name="Tanaka S."/>
            <person name="Hara Y."/>
            <person name="Koshikawa S."/>
            <person name="Sagara H."/>
            <person name="Miura T."/>
            <person name="Yokobori S."/>
            <person name="Miyagawa K."/>
            <person name="Suzuki Y."/>
            <person name="Kubo T."/>
            <person name="Oyama M."/>
            <person name="Kohara Y."/>
            <person name="Fujiyama A."/>
            <person name="Arakawa K."/>
            <person name="Katayama T."/>
            <person name="Toyoda A."/>
            <person name="Kunieda T."/>
        </authorList>
    </citation>
    <scope>NUCLEOTIDE SEQUENCE [LARGE SCALE GENOMIC DNA]</scope>
    <source>
        <strain evidence="1 2">YOKOZUNA-1</strain>
    </source>
</reference>
<name>A0A1D1V033_RAMVA</name>
<comment type="caution">
    <text evidence="1">The sequence shown here is derived from an EMBL/GenBank/DDBJ whole genome shotgun (WGS) entry which is preliminary data.</text>
</comment>
<keyword evidence="2" id="KW-1185">Reference proteome</keyword>
<organism evidence="1 2">
    <name type="scientific">Ramazzottius varieornatus</name>
    <name type="common">Water bear</name>
    <name type="synonym">Tardigrade</name>
    <dbReference type="NCBI Taxonomy" id="947166"/>
    <lineage>
        <taxon>Eukaryota</taxon>
        <taxon>Metazoa</taxon>
        <taxon>Ecdysozoa</taxon>
        <taxon>Tardigrada</taxon>
        <taxon>Eutardigrada</taxon>
        <taxon>Parachela</taxon>
        <taxon>Hypsibioidea</taxon>
        <taxon>Ramazzottiidae</taxon>
        <taxon>Ramazzottius</taxon>
    </lineage>
</organism>
<evidence type="ECO:0000313" key="2">
    <source>
        <dbReference type="Proteomes" id="UP000186922"/>
    </source>
</evidence>
<gene>
    <name evidence="1" type="primary">RvY_05863-1</name>
    <name evidence="1" type="synonym">RvY_05863.1</name>
    <name evidence="1" type="ORF">RvY_05863</name>
</gene>
<dbReference type="Proteomes" id="UP000186922">
    <property type="component" value="Unassembled WGS sequence"/>
</dbReference>
<dbReference type="AlphaFoldDB" id="A0A1D1V033"/>
<evidence type="ECO:0000313" key="1">
    <source>
        <dbReference type="EMBL" id="GAU94015.1"/>
    </source>
</evidence>
<accession>A0A1D1V033</accession>
<dbReference type="EMBL" id="BDGG01000002">
    <property type="protein sequence ID" value="GAU94015.1"/>
    <property type="molecule type" value="Genomic_DNA"/>
</dbReference>